<protein>
    <recommendedName>
        <fullName evidence="15">Proteasome activator Blm10 mid region domain-containing protein</fullName>
    </recommendedName>
</protein>
<dbReference type="PANTHER" id="PTHR32170:SF3">
    <property type="entry name" value="PROTEASOME ACTIVATOR COMPLEX SUBUNIT 4"/>
    <property type="match status" value="1"/>
</dbReference>
<dbReference type="InterPro" id="IPR016024">
    <property type="entry name" value="ARM-type_fold"/>
</dbReference>
<evidence type="ECO:0000313" key="13">
    <source>
        <dbReference type="EMBL" id="KAE8258992.1"/>
    </source>
</evidence>
<evidence type="ECO:0000259" key="12">
    <source>
        <dbReference type="Pfam" id="PF23096"/>
    </source>
</evidence>
<keyword evidence="14" id="KW-1185">Reference proteome</keyword>
<evidence type="ECO:0000256" key="1">
    <source>
        <dbReference type="ARBA" id="ARBA00004123"/>
    </source>
</evidence>
<evidence type="ECO:0000259" key="11">
    <source>
        <dbReference type="Pfam" id="PF16507"/>
    </source>
</evidence>
<evidence type="ECO:0000256" key="9">
    <source>
        <dbReference type="SAM" id="MobiDB-lite"/>
    </source>
</evidence>
<dbReference type="SUPFAM" id="SSF48371">
    <property type="entry name" value="ARM repeat"/>
    <property type="match status" value="1"/>
</dbReference>
<dbReference type="GO" id="GO:0006281">
    <property type="term" value="P:DNA repair"/>
    <property type="evidence" value="ECO:0007669"/>
    <property type="project" value="UniProtKB-KW"/>
</dbReference>
<dbReference type="GO" id="GO:0016504">
    <property type="term" value="F:peptidase activator activity"/>
    <property type="evidence" value="ECO:0007669"/>
    <property type="project" value="InterPro"/>
</dbReference>
<dbReference type="Pfam" id="PF23096">
    <property type="entry name" value="HEAT_PSME4"/>
    <property type="match status" value="1"/>
</dbReference>
<feature type="domain" description="Proteasome activator complex subunit 4 C-terminal" evidence="10">
    <location>
        <begin position="1872"/>
        <end position="1958"/>
    </location>
</feature>
<dbReference type="InterPro" id="IPR055455">
    <property type="entry name" value="HEAT_PSME4"/>
</dbReference>
<evidence type="ECO:0000313" key="14">
    <source>
        <dbReference type="Proteomes" id="UP000077521"/>
    </source>
</evidence>
<dbReference type="GO" id="GO:0005634">
    <property type="term" value="C:nucleus"/>
    <property type="evidence" value="ECO:0007669"/>
    <property type="project" value="UniProtKB-SubCell"/>
</dbReference>
<feature type="region of interest" description="Disordered" evidence="9">
    <location>
        <begin position="1"/>
        <end position="23"/>
    </location>
</feature>
<feature type="domain" description="Proteasome activator complex subunit 4-like HEAT repeat-like" evidence="12">
    <location>
        <begin position="1442"/>
        <end position="1570"/>
    </location>
</feature>
<evidence type="ECO:0000256" key="5">
    <source>
        <dbReference type="ARBA" id="ARBA00022737"/>
    </source>
</evidence>
<name>A0A177TUN3_9BASI</name>
<reference evidence="13" key="2">
    <citation type="journal article" date="2019" name="IMA Fungus">
        <title>Genome sequencing and comparison of five Tilletia species to identify candidate genes for the detection of regulated species infecting wheat.</title>
        <authorList>
            <person name="Nguyen H.D.T."/>
            <person name="Sultana T."/>
            <person name="Kesanakurti P."/>
            <person name="Hambleton S."/>
        </authorList>
    </citation>
    <scope>NUCLEOTIDE SEQUENCE</scope>
    <source>
        <strain evidence="13">DAOMC 236416</strain>
    </source>
</reference>
<comment type="similarity">
    <text evidence="3">Belongs to the BLM10 family.</text>
</comment>
<dbReference type="GO" id="GO:0010499">
    <property type="term" value="P:proteasomal ubiquitin-independent protein catabolic process"/>
    <property type="evidence" value="ECO:0007669"/>
    <property type="project" value="TreeGrafter"/>
</dbReference>
<keyword evidence="5" id="KW-0677">Repeat</keyword>
<keyword evidence="6" id="KW-0227">DNA damage</keyword>
<dbReference type="GO" id="GO:0005829">
    <property type="term" value="C:cytosol"/>
    <property type="evidence" value="ECO:0007669"/>
    <property type="project" value="TreeGrafter"/>
</dbReference>
<keyword evidence="4" id="KW-0963">Cytoplasm</keyword>
<dbReference type="InterPro" id="IPR035309">
    <property type="entry name" value="PSME4"/>
</dbReference>
<feature type="region of interest" description="Disordered" evidence="9">
    <location>
        <begin position="628"/>
        <end position="647"/>
    </location>
</feature>
<evidence type="ECO:0000256" key="8">
    <source>
        <dbReference type="ARBA" id="ARBA00023242"/>
    </source>
</evidence>
<evidence type="ECO:0000256" key="7">
    <source>
        <dbReference type="ARBA" id="ARBA00023204"/>
    </source>
</evidence>
<evidence type="ECO:0000256" key="6">
    <source>
        <dbReference type="ARBA" id="ARBA00022763"/>
    </source>
</evidence>
<keyword evidence="7" id="KW-0234">DNA repair</keyword>
<feature type="domain" description="Proteasome activator Blm10 middle HEAT repeats region" evidence="11">
    <location>
        <begin position="419"/>
        <end position="947"/>
    </location>
</feature>
<evidence type="ECO:0000256" key="3">
    <source>
        <dbReference type="ARBA" id="ARBA00005739"/>
    </source>
</evidence>
<organism evidence="13 14">
    <name type="scientific">Tilletia indica</name>
    <dbReference type="NCBI Taxonomy" id="43049"/>
    <lineage>
        <taxon>Eukaryota</taxon>
        <taxon>Fungi</taxon>
        <taxon>Dikarya</taxon>
        <taxon>Basidiomycota</taxon>
        <taxon>Ustilaginomycotina</taxon>
        <taxon>Exobasidiomycetes</taxon>
        <taxon>Tilletiales</taxon>
        <taxon>Tilletiaceae</taxon>
        <taxon>Tilletia</taxon>
    </lineage>
</organism>
<dbReference type="Proteomes" id="UP000077521">
    <property type="component" value="Unassembled WGS sequence"/>
</dbReference>
<dbReference type="Pfam" id="PF16507">
    <property type="entry name" value="HEAT_PSME4_mid"/>
    <property type="match status" value="1"/>
</dbReference>
<feature type="compositionally biased region" description="Acidic residues" evidence="9">
    <location>
        <begin position="635"/>
        <end position="645"/>
    </location>
</feature>
<dbReference type="PANTHER" id="PTHR32170">
    <property type="entry name" value="PROTEASOME ACTIVATOR COMPLEX SUBUNIT 4"/>
    <property type="match status" value="1"/>
</dbReference>
<accession>A0A177TUN3</accession>
<gene>
    <name evidence="13" type="ORF">A4X13_0g1303</name>
</gene>
<evidence type="ECO:0000259" key="10">
    <source>
        <dbReference type="Pfam" id="PF11919"/>
    </source>
</evidence>
<comment type="subcellular location">
    <subcellularLocation>
        <location evidence="2">Cytoplasm</location>
    </subcellularLocation>
    <subcellularLocation>
        <location evidence="1">Nucleus</location>
    </subcellularLocation>
</comment>
<dbReference type="Pfam" id="PF11919">
    <property type="entry name" value="PSME4_C"/>
    <property type="match status" value="1"/>
</dbReference>
<dbReference type="InterPro" id="IPR032430">
    <property type="entry name" value="Blm10_mid"/>
</dbReference>
<comment type="caution">
    <text evidence="13">The sequence shown here is derived from an EMBL/GenBank/DDBJ whole genome shotgun (WGS) entry which is preliminary data.</text>
</comment>
<evidence type="ECO:0008006" key="15">
    <source>
        <dbReference type="Google" id="ProtNLM"/>
    </source>
</evidence>
<evidence type="ECO:0000256" key="2">
    <source>
        <dbReference type="ARBA" id="ARBA00004496"/>
    </source>
</evidence>
<dbReference type="InterPro" id="IPR021843">
    <property type="entry name" value="PSME4_C"/>
</dbReference>
<proteinExistence type="inferred from homology"/>
<dbReference type="GO" id="GO:0070628">
    <property type="term" value="F:proteasome binding"/>
    <property type="evidence" value="ECO:0007669"/>
    <property type="project" value="InterPro"/>
</dbReference>
<feature type="region of interest" description="Disordered" evidence="9">
    <location>
        <begin position="39"/>
        <end position="74"/>
    </location>
</feature>
<keyword evidence="8" id="KW-0539">Nucleus</keyword>
<evidence type="ECO:0000256" key="4">
    <source>
        <dbReference type="ARBA" id="ARBA00022490"/>
    </source>
</evidence>
<sequence length="1965" mass="221011">MDEVYLSGEEDIDVNNDDSDIDEPIDHLRDITAVPPSLSRIAAARERARSKRKVPPPPPSSVPNGGVEEDENDDEDDAYLAALDEEAHSDRLNSDRLKLLALLPWKLETLEEMDNMLDHAVKRLLQCVYIRDRDAGMMLWHERIVWLLNNRYPLKPSTHIRLAKAYYYVATLPTAPGASAASIEVCRVCTFLLSSYNLKAEHFTLPWRPLYDRYYREIYPSSRQREHLGEGTNDSLKAHYLELAKFAQRFYAKEGEEGEKVVEDMMGVILPKLDGSDQVWTILAFQLATAFLPRRLAYKWYQPMFRLFQTINSSVVTRSWIRVLGAISFLYGKDIVKRPLAVKEGESNVGFFTPGHFQMIMNLIRREITPANKNADDSGLSLVAESQEDLKCLANIIAYSLAADRPDGSSTVLHYFNLFLTAVESKFHPLYGGVGQLQVSALTYALLSALVNRVYAESLPSCTIPSEKRLTKEIVREVTERLNGLVLMALFSKQTEAAEACQASLMKIAILRPEIGIPPLLERSYQSLQALETSERTQPIMKCLALLATPILRRSHYKKGAQHLLPLLHLCLPGIDPNDPFKTINTGLLITMLVHCVQIEDLTRADVVQQQQPSSPMAERGGMLLDGGAASEAVPEPEEAEDETDEAIRTSTGVAEDWVVQFFRRTLSVFASLAEEGAKGQSAWETEVQAATALVSAASYLCQSLSSHLFDVALDVVVDFVASTPSTNCHKQIGQLVFAFARAEPDKVLGKLLPICDQRIRYELGAGAGASISTSTTETPIGDTSLNWYLSVLGGAVSSAGAHLVRYATPLLSLLSHAAEAAKAERSYYLLSRIIVKTLISLTTVYPSEERFVSPEEWGSKEFQRNSFRRWGAVYEPGQVEVNWHVPGEEEVGLALEVVEKFGNGLLDDVAQLLQAPVGQRGSLWSNTFCRKLTLARAVLTGIPSLIELPKTYDGEDVTDMDTECVEFYRAWTPLQAHFVLEDPSDERYQRVLRFRRRFSETVVEAAGKLQQTGGDEHLDDSRVVLKCISSALLHYAFTEELHSPTSYCDAYVLVSCKLEEQQKLYPRIWWIRMAHRFHRYRQRLRAVRRRRTALDDALLRELMRFTQSEYRSIRVRSQYIVEMIQSNFSGYRTMSMPMIIDALQLSAPKHRTKGALHLLSGDGFSGWLVFHCKFLPVIWDALMALQAHPDHKVQEFAASSAEAIFNQCGLDNISFLHIKMPNLPKTVTRSVDDHPEDKEILERVHADIHRRAAVQSEVFAKLRAAALELLEDEKVHWTFAEAALLLLGLLDRIYDPVQPEIITSLAEFSTDPSPEMRSLSNQLFGRLLYYVKVRTLAPSKEALAEYRKKQPLSRTERLQRPVSKEWKANRLASFRGELKEDSELDESALQDAWLLPDEKMVYFKLRTGPAIEWEEASQPALDALRGTVTSGEWWTAWISRNAEEKERTSIGPSQASLAKGIVEIFGPSVVAPLTAAVEEVMKEDPSDRANHRAAAEAVIGLMRGIKHWTMEEQGQVQRWFGSFAAPLFKTLSSECADIWKTSLMMIAANRDPRRIGFLIDFVLEQLKGDEAARDDQSAWEQRKPYWMLSSLLSALGGKSHAWLPELSEAILPKMQADYLAVTQAVGRSLAEVDLALCAPKYSGVEEFLQASEDGFGTLINAKDRFRAQLTTMFSRLEELLPHRKPPAHGTMSKADRLAFSIFSWAGKIAESHLNVDFADVLLEFAPQLQKIYELRDNQQLSNTAAGMIWRASQPIRLTNDPDERFDKLINLNLLADSWQTKITTLTLINVAFLMQSFVCTPETAERVLDTTVRALQDEHVDVRSAAAKDLTYLVMQYHRDNIPRLIKLFVQQTQETILPHKSEASYGEALRKLHGALLGAGALVVAFPTSVPDWMGKLITSTLAHHDEDPAPIGPSVRRVAMSFKETHEMHREGAWDEHATHFTAEELEVISDWTLGRAADYIA</sequence>
<reference evidence="13" key="1">
    <citation type="submission" date="2016-04" db="EMBL/GenBank/DDBJ databases">
        <authorList>
            <person name="Nguyen H.D."/>
            <person name="Samba Siva P."/>
            <person name="Cullis J."/>
            <person name="Levesque C.A."/>
            <person name="Hambleton S."/>
        </authorList>
    </citation>
    <scope>NUCLEOTIDE SEQUENCE</scope>
    <source>
        <strain evidence="13">DAOMC 236416</strain>
    </source>
</reference>
<dbReference type="EMBL" id="LWDF02000050">
    <property type="protein sequence ID" value="KAE8258992.1"/>
    <property type="molecule type" value="Genomic_DNA"/>
</dbReference>